<protein>
    <recommendedName>
        <fullName evidence="4">Glutathione S-transferase 1</fullName>
        <ecNumber evidence="1">2.5.1.18</ecNumber>
    </recommendedName>
</protein>
<dbReference type="PANTHER" id="PTHR11571">
    <property type="entry name" value="GLUTATHIONE S-TRANSFERASE"/>
    <property type="match status" value="1"/>
</dbReference>
<dbReference type="Gene3D" id="1.20.1050.130">
    <property type="match status" value="1"/>
</dbReference>
<dbReference type="Gene3D" id="1.20.1050.10">
    <property type="match status" value="1"/>
</dbReference>
<dbReference type="InterPro" id="IPR040079">
    <property type="entry name" value="Glutathione_S-Trfase"/>
</dbReference>
<dbReference type="SUPFAM" id="SSF52833">
    <property type="entry name" value="Thioredoxin-like"/>
    <property type="match status" value="1"/>
</dbReference>
<reference evidence="8" key="1">
    <citation type="submission" date="2022-11" db="UniProtKB">
        <authorList>
            <consortium name="WormBaseParasite"/>
        </authorList>
    </citation>
    <scope>IDENTIFICATION</scope>
</reference>
<dbReference type="SFLD" id="SFLDS00019">
    <property type="entry name" value="Glutathione_Transferase_(cytos"/>
    <property type="match status" value="1"/>
</dbReference>
<dbReference type="SFLD" id="SFLDG01205">
    <property type="entry name" value="AMPS.1"/>
    <property type="match status" value="1"/>
</dbReference>
<keyword evidence="7" id="KW-1185">Reference proteome</keyword>
<sequence>MLISSGEHLELRSTITKSKKDFVIFFIASCTGVRDYIMFEEHSGDLYQEKSSKTHNSNKISEVETYKLTYFNYRGRAEVIRLLFAQANVSYEDVRISRKEWPALKSKTPFGHVPILEVNGKVLAESHAIEKYLARKFGLLGADEWEAAKIDEIVMNLEDLRRKILLSLADLAVFDILQLFDAKSTKELEKYPKLNDFTMRIEEMPKIKAWIEKRPKTSF</sequence>
<dbReference type="GO" id="GO:0006749">
    <property type="term" value="P:glutathione metabolic process"/>
    <property type="evidence" value="ECO:0007669"/>
    <property type="project" value="TreeGrafter"/>
</dbReference>
<evidence type="ECO:0000256" key="3">
    <source>
        <dbReference type="ARBA" id="ARBA00047960"/>
    </source>
</evidence>
<dbReference type="SUPFAM" id="SSF47616">
    <property type="entry name" value="GST C-terminal domain-like"/>
    <property type="match status" value="1"/>
</dbReference>
<evidence type="ECO:0000313" key="8">
    <source>
        <dbReference type="WBParaSite" id="sdigi.contig10.g1124.t1"/>
    </source>
</evidence>
<dbReference type="InterPro" id="IPR004045">
    <property type="entry name" value="Glutathione_S-Trfase_N"/>
</dbReference>
<dbReference type="GO" id="GO:0004364">
    <property type="term" value="F:glutathione transferase activity"/>
    <property type="evidence" value="ECO:0007669"/>
    <property type="project" value="UniProtKB-EC"/>
</dbReference>
<evidence type="ECO:0000256" key="4">
    <source>
        <dbReference type="ARBA" id="ARBA00072946"/>
    </source>
</evidence>
<evidence type="ECO:0000313" key="7">
    <source>
        <dbReference type="Proteomes" id="UP000887581"/>
    </source>
</evidence>
<accession>A0A915PCD4</accession>
<dbReference type="FunFam" id="3.40.30.10:FF:000035">
    <property type="entry name" value="hematopoietic prostaglandin D synthase"/>
    <property type="match status" value="1"/>
</dbReference>
<proteinExistence type="predicted"/>
<dbReference type="InterPro" id="IPR010987">
    <property type="entry name" value="Glutathione-S-Trfase_C-like"/>
</dbReference>
<dbReference type="EC" id="2.5.1.18" evidence="1"/>
<organism evidence="7 8">
    <name type="scientific">Setaria digitata</name>
    <dbReference type="NCBI Taxonomy" id="48799"/>
    <lineage>
        <taxon>Eukaryota</taxon>
        <taxon>Metazoa</taxon>
        <taxon>Ecdysozoa</taxon>
        <taxon>Nematoda</taxon>
        <taxon>Chromadorea</taxon>
        <taxon>Rhabditida</taxon>
        <taxon>Spirurina</taxon>
        <taxon>Spiruromorpha</taxon>
        <taxon>Filarioidea</taxon>
        <taxon>Setariidae</taxon>
        <taxon>Setaria</taxon>
    </lineage>
</organism>
<comment type="catalytic activity">
    <reaction evidence="3">
        <text>RX + glutathione = an S-substituted glutathione + a halide anion + H(+)</text>
        <dbReference type="Rhea" id="RHEA:16437"/>
        <dbReference type="ChEBI" id="CHEBI:15378"/>
        <dbReference type="ChEBI" id="CHEBI:16042"/>
        <dbReference type="ChEBI" id="CHEBI:17792"/>
        <dbReference type="ChEBI" id="CHEBI:57925"/>
        <dbReference type="ChEBI" id="CHEBI:90779"/>
        <dbReference type="EC" id="2.5.1.18"/>
    </reaction>
</comment>
<dbReference type="Pfam" id="PF02798">
    <property type="entry name" value="GST_N"/>
    <property type="match status" value="1"/>
</dbReference>
<dbReference type="InterPro" id="IPR050213">
    <property type="entry name" value="GST_superfamily"/>
</dbReference>
<name>A0A915PCD4_9BILA</name>
<evidence type="ECO:0000256" key="2">
    <source>
        <dbReference type="ARBA" id="ARBA00022679"/>
    </source>
</evidence>
<dbReference type="GO" id="GO:0004602">
    <property type="term" value="F:glutathione peroxidase activity"/>
    <property type="evidence" value="ECO:0007669"/>
    <property type="project" value="UniProtKB-ARBA"/>
</dbReference>
<feature type="domain" description="GST N-terminal" evidence="5">
    <location>
        <begin position="64"/>
        <end position="141"/>
    </location>
</feature>
<evidence type="ECO:0000256" key="1">
    <source>
        <dbReference type="ARBA" id="ARBA00012452"/>
    </source>
</evidence>
<evidence type="ECO:0000259" key="5">
    <source>
        <dbReference type="PROSITE" id="PS50404"/>
    </source>
</evidence>
<dbReference type="SFLD" id="SFLDG00363">
    <property type="entry name" value="AMPS_(cytGST):_Alpha-__Mu-__Pi"/>
    <property type="match status" value="1"/>
</dbReference>
<keyword evidence="2" id="KW-0808">Transferase</keyword>
<dbReference type="PROSITE" id="PS50404">
    <property type="entry name" value="GST_NTER"/>
    <property type="match status" value="1"/>
</dbReference>
<dbReference type="AlphaFoldDB" id="A0A915PCD4"/>
<dbReference type="WBParaSite" id="sdigi.contig10.g1124.t1">
    <property type="protein sequence ID" value="sdigi.contig10.g1124.t1"/>
    <property type="gene ID" value="sdigi.contig10.g1124"/>
</dbReference>
<dbReference type="Pfam" id="PF14497">
    <property type="entry name" value="GST_C_3"/>
    <property type="match status" value="1"/>
</dbReference>
<evidence type="ECO:0000259" key="6">
    <source>
        <dbReference type="PROSITE" id="PS50405"/>
    </source>
</evidence>
<dbReference type="InterPro" id="IPR004046">
    <property type="entry name" value="GST_C"/>
</dbReference>
<feature type="domain" description="GST C-terminal" evidence="6">
    <location>
        <begin position="72"/>
        <end position="219"/>
    </location>
</feature>
<dbReference type="PROSITE" id="PS50405">
    <property type="entry name" value="GST_CTER"/>
    <property type="match status" value="1"/>
</dbReference>
<dbReference type="PANTHER" id="PTHR11571:SF150">
    <property type="entry name" value="GLUTATHIONE S-TRANSFERASE"/>
    <property type="match status" value="1"/>
</dbReference>
<dbReference type="InterPro" id="IPR036282">
    <property type="entry name" value="Glutathione-S-Trfase_C_sf"/>
</dbReference>
<dbReference type="CDD" id="cd03039">
    <property type="entry name" value="GST_N_Sigma_like"/>
    <property type="match status" value="1"/>
</dbReference>
<dbReference type="InterPro" id="IPR036249">
    <property type="entry name" value="Thioredoxin-like_sf"/>
</dbReference>
<dbReference type="Proteomes" id="UP000887581">
    <property type="component" value="Unplaced"/>
</dbReference>